<proteinExistence type="predicted"/>
<sequence length="223" mass="24148">MTKLGVITIGQAPRKDVAPILREHLPARVDMIQAGVLDGLSKEYIAGHLQPGEHDYVLTSRLATGESVVMGRSKIQPILQQKIDEMENRGVANILLLCTGVFPGLAARSSYLIEPDHIIPPAVKAMVGNRRLGVIVPLEEQKETMNSKYEPHGLHPVYGVASPYVFDRGNFQAAAAGLKGKADILLLDCMGYTEEARKLMAEASGLPVILSNAIMAKIVSEMI</sequence>
<name>A0A919XN69_9BACL</name>
<reference evidence="1" key="1">
    <citation type="submission" date="2021-03" db="EMBL/GenBank/DDBJ databases">
        <title>Antimicrobial resistance genes in bacteria isolated from Japanese honey, and their potential for conferring macrolide and lincosamide resistance in the American foulbrood pathogen Paenibacillus larvae.</title>
        <authorList>
            <person name="Okamoto M."/>
            <person name="Kumagai M."/>
            <person name="Kanamori H."/>
            <person name="Takamatsu D."/>
        </authorList>
    </citation>
    <scope>NUCLEOTIDE SEQUENCE</scope>
    <source>
        <strain evidence="1">J2TS6</strain>
    </source>
</reference>
<evidence type="ECO:0000313" key="1">
    <source>
        <dbReference type="EMBL" id="GIO34859.1"/>
    </source>
</evidence>
<evidence type="ECO:0008006" key="3">
    <source>
        <dbReference type="Google" id="ProtNLM"/>
    </source>
</evidence>
<dbReference type="NCBIfam" id="NF007788">
    <property type="entry name" value="PRK10481.1"/>
    <property type="match status" value="1"/>
</dbReference>
<dbReference type="EMBL" id="BORQ01000014">
    <property type="protein sequence ID" value="GIO34859.1"/>
    <property type="molecule type" value="Genomic_DNA"/>
</dbReference>
<organism evidence="1 2">
    <name type="scientific">Paenibacillus albilobatus</name>
    <dbReference type="NCBI Taxonomy" id="2716884"/>
    <lineage>
        <taxon>Bacteria</taxon>
        <taxon>Bacillati</taxon>
        <taxon>Bacillota</taxon>
        <taxon>Bacilli</taxon>
        <taxon>Bacillales</taxon>
        <taxon>Paenibacillaceae</taxon>
        <taxon>Paenibacillus</taxon>
    </lineage>
</organism>
<dbReference type="RefSeq" id="WP_160045256.1">
    <property type="nucleotide sequence ID" value="NZ_BORQ01000014.1"/>
</dbReference>
<protein>
    <recommendedName>
        <fullName evidence="3">AroM protein</fullName>
    </recommendedName>
</protein>
<evidence type="ECO:0000313" key="2">
    <source>
        <dbReference type="Proteomes" id="UP000679779"/>
    </source>
</evidence>
<dbReference type="Proteomes" id="UP000679779">
    <property type="component" value="Unassembled WGS sequence"/>
</dbReference>
<keyword evidence="2" id="KW-1185">Reference proteome</keyword>
<gene>
    <name evidence="1" type="ORF">J2TS6_60000</name>
</gene>
<accession>A0A919XN69</accession>
<comment type="caution">
    <text evidence="1">The sequence shown here is derived from an EMBL/GenBank/DDBJ whole genome shotgun (WGS) entry which is preliminary data.</text>
</comment>
<dbReference type="InterPro" id="IPR010843">
    <property type="entry name" value="Uncharacterised_AroM"/>
</dbReference>
<dbReference type="AlphaFoldDB" id="A0A919XN69"/>
<dbReference type="Pfam" id="PF07302">
    <property type="entry name" value="AroM"/>
    <property type="match status" value="1"/>
</dbReference>